<evidence type="ECO:0000256" key="1">
    <source>
        <dbReference type="SAM" id="MobiDB-lite"/>
    </source>
</evidence>
<feature type="compositionally biased region" description="Basic and acidic residues" evidence="1">
    <location>
        <begin position="109"/>
        <end position="120"/>
    </location>
</feature>
<feature type="region of interest" description="Disordered" evidence="1">
    <location>
        <begin position="68"/>
        <end position="120"/>
    </location>
</feature>
<dbReference type="EMBL" id="OX395135">
    <property type="protein sequence ID" value="CAI5785836.1"/>
    <property type="molecule type" value="Genomic_DNA"/>
</dbReference>
<dbReference type="GO" id="GO:2001033">
    <property type="term" value="P:negative regulation of double-strand break repair via nonhomologous end joining"/>
    <property type="evidence" value="ECO:0007669"/>
    <property type="project" value="InterPro"/>
</dbReference>
<dbReference type="AlphaFoldDB" id="A0AA35KY63"/>
<sequence>MGSPEAAKRILPVWMTKRVTEPAQQAGMKPKRRKKAALAKFETIYCMNEAELVDAALCIMAENCKAKEAEMTSSEDESQGPQQVLENPLCSSVSGSQQGRRTPSVGSKPPKELEALGCIEKTKSEEEEDALKYVREIFFT</sequence>
<evidence type="ECO:0000313" key="2">
    <source>
        <dbReference type="EMBL" id="CAI5785836.1"/>
    </source>
</evidence>
<organism evidence="2 3">
    <name type="scientific">Podarcis lilfordi</name>
    <name type="common">Lilford's wall lizard</name>
    <dbReference type="NCBI Taxonomy" id="74358"/>
    <lineage>
        <taxon>Eukaryota</taxon>
        <taxon>Metazoa</taxon>
        <taxon>Chordata</taxon>
        <taxon>Craniata</taxon>
        <taxon>Vertebrata</taxon>
        <taxon>Euteleostomi</taxon>
        <taxon>Lepidosauria</taxon>
        <taxon>Squamata</taxon>
        <taxon>Bifurcata</taxon>
        <taxon>Unidentata</taxon>
        <taxon>Episquamata</taxon>
        <taxon>Laterata</taxon>
        <taxon>Lacertibaenia</taxon>
        <taxon>Lacertidae</taxon>
        <taxon>Podarcis</taxon>
    </lineage>
</organism>
<dbReference type="GO" id="GO:0005634">
    <property type="term" value="C:nucleus"/>
    <property type="evidence" value="ECO:0007669"/>
    <property type="project" value="TreeGrafter"/>
</dbReference>
<evidence type="ECO:0008006" key="4">
    <source>
        <dbReference type="Google" id="ProtNLM"/>
    </source>
</evidence>
<accession>A0AA35KY63</accession>
<protein>
    <recommendedName>
        <fullName evidence="4">Cell cycle regulator of NHEJ</fullName>
    </recommendedName>
</protein>
<reference evidence="2" key="1">
    <citation type="submission" date="2022-12" db="EMBL/GenBank/DDBJ databases">
        <authorList>
            <person name="Alioto T."/>
            <person name="Alioto T."/>
            <person name="Gomez Garrido J."/>
        </authorList>
    </citation>
    <scope>NUCLEOTIDE SEQUENCE</scope>
</reference>
<proteinExistence type="predicted"/>
<dbReference type="InterPro" id="IPR028278">
    <property type="entry name" value="MRI"/>
</dbReference>
<dbReference type="PANTHER" id="PTHR14566">
    <property type="entry name" value="CELL CYCLE REGULATOR OF NON-HOMOLOGOUS END JOINING"/>
    <property type="match status" value="1"/>
</dbReference>
<name>A0AA35KY63_9SAUR</name>
<gene>
    <name evidence="2" type="ORF">PODLI_1B012872</name>
</gene>
<dbReference type="Pfam" id="PF15325">
    <property type="entry name" value="MRI"/>
    <property type="match status" value="1"/>
</dbReference>
<keyword evidence="3" id="KW-1185">Reference proteome</keyword>
<evidence type="ECO:0000313" key="3">
    <source>
        <dbReference type="Proteomes" id="UP001178461"/>
    </source>
</evidence>
<feature type="compositionally biased region" description="Polar residues" evidence="1">
    <location>
        <begin position="79"/>
        <end position="105"/>
    </location>
</feature>
<dbReference type="PANTHER" id="PTHR14566:SF0">
    <property type="entry name" value="CELL CYCLE REGULATOR OF NON-HOMOLOGOUS END JOINING"/>
    <property type="match status" value="1"/>
</dbReference>
<dbReference type="Proteomes" id="UP001178461">
    <property type="component" value="Chromosome 10"/>
</dbReference>
<dbReference type="GO" id="GO:0006303">
    <property type="term" value="P:double-strand break repair via nonhomologous end joining"/>
    <property type="evidence" value="ECO:0007669"/>
    <property type="project" value="TreeGrafter"/>
</dbReference>
<dbReference type="GO" id="GO:0005737">
    <property type="term" value="C:cytoplasm"/>
    <property type="evidence" value="ECO:0007669"/>
    <property type="project" value="TreeGrafter"/>
</dbReference>